<dbReference type="RefSeq" id="WP_345263000.1">
    <property type="nucleotide sequence ID" value="NZ_BAABHB010000001.1"/>
</dbReference>
<evidence type="ECO:0000256" key="1">
    <source>
        <dbReference type="SAM" id="MobiDB-lite"/>
    </source>
</evidence>
<dbReference type="InterPro" id="IPR025419">
    <property type="entry name" value="DUF4142"/>
</dbReference>
<evidence type="ECO:0000313" key="4">
    <source>
        <dbReference type="EMBL" id="GAA4395214.1"/>
    </source>
</evidence>
<name>A0ABP8JRT8_9BACT</name>
<gene>
    <name evidence="4" type="ORF">GCM10023187_01830</name>
</gene>
<accession>A0ABP8JRT8</accession>
<feature type="chain" id="PRO_5045432148" description="DUF4142 domain-containing protein" evidence="2">
    <location>
        <begin position="20"/>
        <end position="199"/>
    </location>
</feature>
<feature type="compositionally biased region" description="Basic and acidic residues" evidence="1">
    <location>
        <begin position="23"/>
        <end position="42"/>
    </location>
</feature>
<feature type="region of interest" description="Disordered" evidence="1">
    <location>
        <begin position="23"/>
        <end position="49"/>
    </location>
</feature>
<dbReference type="Pfam" id="PF13628">
    <property type="entry name" value="DUF4142"/>
    <property type="match status" value="1"/>
</dbReference>
<dbReference type="Proteomes" id="UP001500936">
    <property type="component" value="Unassembled WGS sequence"/>
</dbReference>
<feature type="signal peptide" evidence="2">
    <location>
        <begin position="1"/>
        <end position="19"/>
    </location>
</feature>
<dbReference type="EMBL" id="BAABHB010000001">
    <property type="protein sequence ID" value="GAA4395214.1"/>
    <property type="molecule type" value="Genomic_DNA"/>
</dbReference>
<dbReference type="InterPro" id="IPR012347">
    <property type="entry name" value="Ferritin-like"/>
</dbReference>
<sequence length="199" mass="22253">MRKLSMCLLLVVAAWNFQACNTRKNEDSTERAEEANERKADSLDDADRDQRAAVLENDADFAVKAASGGMMEVELGNLAQQKAQNARVKEFGRMMVEDHTKANNELKDLAARKNITLPTSMGEDHRKHVDELRSKSGADFDRAYMDLMVDDHDEDIDLFEKAANNAKDADVKAFAAKTLPTLRKHHEAAKSIKDGMKNS</sequence>
<keyword evidence="2" id="KW-0732">Signal</keyword>
<feature type="domain" description="DUF4142" evidence="3">
    <location>
        <begin position="57"/>
        <end position="192"/>
    </location>
</feature>
<dbReference type="PANTHER" id="PTHR38593:SF1">
    <property type="entry name" value="BLR2558 PROTEIN"/>
    <property type="match status" value="1"/>
</dbReference>
<evidence type="ECO:0000259" key="3">
    <source>
        <dbReference type="Pfam" id="PF13628"/>
    </source>
</evidence>
<organism evidence="4 5">
    <name type="scientific">Nibrella viscosa</name>
    <dbReference type="NCBI Taxonomy" id="1084524"/>
    <lineage>
        <taxon>Bacteria</taxon>
        <taxon>Pseudomonadati</taxon>
        <taxon>Bacteroidota</taxon>
        <taxon>Cytophagia</taxon>
        <taxon>Cytophagales</taxon>
        <taxon>Spirosomataceae</taxon>
        <taxon>Nibrella</taxon>
    </lineage>
</organism>
<protein>
    <recommendedName>
        <fullName evidence="3">DUF4142 domain-containing protein</fullName>
    </recommendedName>
</protein>
<dbReference type="PANTHER" id="PTHR38593">
    <property type="entry name" value="BLR2558 PROTEIN"/>
    <property type="match status" value="1"/>
</dbReference>
<evidence type="ECO:0000313" key="5">
    <source>
        <dbReference type="Proteomes" id="UP001500936"/>
    </source>
</evidence>
<reference evidence="5" key="1">
    <citation type="journal article" date="2019" name="Int. J. Syst. Evol. Microbiol.">
        <title>The Global Catalogue of Microorganisms (GCM) 10K type strain sequencing project: providing services to taxonomists for standard genome sequencing and annotation.</title>
        <authorList>
            <consortium name="The Broad Institute Genomics Platform"/>
            <consortium name="The Broad Institute Genome Sequencing Center for Infectious Disease"/>
            <person name="Wu L."/>
            <person name="Ma J."/>
        </authorList>
    </citation>
    <scope>NUCLEOTIDE SEQUENCE [LARGE SCALE GENOMIC DNA]</scope>
    <source>
        <strain evidence="5">JCM 17925</strain>
    </source>
</reference>
<keyword evidence="5" id="KW-1185">Reference proteome</keyword>
<dbReference type="Gene3D" id="1.20.1260.10">
    <property type="match status" value="1"/>
</dbReference>
<comment type="caution">
    <text evidence="4">The sequence shown here is derived from an EMBL/GenBank/DDBJ whole genome shotgun (WGS) entry which is preliminary data.</text>
</comment>
<proteinExistence type="predicted"/>
<evidence type="ECO:0000256" key="2">
    <source>
        <dbReference type="SAM" id="SignalP"/>
    </source>
</evidence>